<dbReference type="AlphaFoldDB" id="A0A0K2GJL7"/>
<feature type="transmembrane region" description="Helical" evidence="6">
    <location>
        <begin position="239"/>
        <end position="258"/>
    </location>
</feature>
<feature type="transmembrane region" description="Helical" evidence="6">
    <location>
        <begin position="83"/>
        <end position="103"/>
    </location>
</feature>
<feature type="transmembrane region" description="Helical" evidence="6">
    <location>
        <begin position="139"/>
        <end position="160"/>
    </location>
</feature>
<evidence type="ECO:0000313" key="8">
    <source>
        <dbReference type="EMBL" id="ALA61148.1"/>
    </source>
</evidence>
<accession>A0A0K2GJL7</accession>
<feature type="transmembrane region" description="Helical" evidence="6">
    <location>
        <begin position="172"/>
        <end position="191"/>
    </location>
</feature>
<gene>
    <name evidence="8" type="ORF">NITMOv2_4780</name>
</gene>
<protein>
    <recommendedName>
        <fullName evidence="7">O-antigen ligase-related domain-containing protein</fullName>
    </recommendedName>
</protein>
<dbReference type="EMBL" id="CP011801">
    <property type="protein sequence ID" value="ALA61148.1"/>
    <property type="molecule type" value="Genomic_DNA"/>
</dbReference>
<reference evidence="8 9" key="1">
    <citation type="journal article" date="2015" name="Proc. Natl. Acad. Sci. U.S.A.">
        <title>Expanded metabolic versatility of ubiquitous nitrite-oxidizing bacteria from the genus Nitrospira.</title>
        <authorList>
            <person name="Koch H."/>
            <person name="Lucker S."/>
            <person name="Albertsen M."/>
            <person name="Kitzinger K."/>
            <person name="Herbold C."/>
            <person name="Spieck E."/>
            <person name="Nielsen P.H."/>
            <person name="Wagner M."/>
            <person name="Daims H."/>
        </authorList>
    </citation>
    <scope>NUCLEOTIDE SEQUENCE [LARGE SCALE GENOMIC DNA]</scope>
    <source>
        <strain evidence="8 9">NSP M-1</strain>
    </source>
</reference>
<dbReference type="STRING" id="42253.NITMOv2_4780"/>
<evidence type="ECO:0000256" key="5">
    <source>
        <dbReference type="SAM" id="MobiDB-lite"/>
    </source>
</evidence>
<evidence type="ECO:0000256" key="2">
    <source>
        <dbReference type="ARBA" id="ARBA00022692"/>
    </source>
</evidence>
<feature type="domain" description="O-antigen ligase-related" evidence="7">
    <location>
        <begin position="204"/>
        <end position="354"/>
    </location>
</feature>
<dbReference type="Proteomes" id="UP000069205">
    <property type="component" value="Chromosome"/>
</dbReference>
<sequence>MNAALILAVGGLQVILALFAPVGLLYVSLLTGPVPFTLGRDGMLTSEFGKMDLSAIRLLGLWLASSLVLALHLVQAWHYAKRYPFHLCFLLLAALSLMWAPSLPYGTRMFAKLSAPVLVLLFIQIAVSEKRQCATMERLWLIGGLSATLAAALFFVTGVTRDEVGLTLPATSPALFSAYLAVTAMLVCARLSTAAGNRTANGLLLLCLVAGVIAAFTRITIGALFVGISAMMLFASRGLLRVVLPIAGFSGLVALFMISDTFRNRMFMDGGSITLTSLVEDPLAVFSRVHGSGRYEAWGTVLDKFFAPHPFLGSGIGATQNYFYSQLGGGIGVIHSEFVRLAAEVGLAGLTLFALAIAGYLLRLIRLYRESPRSPAGRYALAALSGLVVYLTFMATDNAFDYFHGVGLYVFALVGMSEKARELESAEHVTTEQVQSATSEFAPRPSARPSRRRYPLLGEA</sequence>
<keyword evidence="4 6" id="KW-0472">Membrane</keyword>
<evidence type="ECO:0000256" key="3">
    <source>
        <dbReference type="ARBA" id="ARBA00022989"/>
    </source>
</evidence>
<dbReference type="InterPro" id="IPR051533">
    <property type="entry name" value="WaaL-like"/>
</dbReference>
<evidence type="ECO:0000313" key="9">
    <source>
        <dbReference type="Proteomes" id="UP000069205"/>
    </source>
</evidence>
<feature type="transmembrane region" description="Helical" evidence="6">
    <location>
        <begin position="109"/>
        <end position="127"/>
    </location>
</feature>
<feature type="region of interest" description="Disordered" evidence="5">
    <location>
        <begin position="428"/>
        <end position="460"/>
    </location>
</feature>
<keyword evidence="2 6" id="KW-0812">Transmembrane</keyword>
<dbReference type="RefSeq" id="WP_053381851.1">
    <property type="nucleotide sequence ID" value="NZ_CP011801.1"/>
</dbReference>
<organism evidence="8 9">
    <name type="scientific">Nitrospira moscoviensis</name>
    <dbReference type="NCBI Taxonomy" id="42253"/>
    <lineage>
        <taxon>Bacteria</taxon>
        <taxon>Pseudomonadati</taxon>
        <taxon>Nitrospirota</taxon>
        <taxon>Nitrospiria</taxon>
        <taxon>Nitrospirales</taxon>
        <taxon>Nitrospiraceae</taxon>
        <taxon>Nitrospira</taxon>
    </lineage>
</organism>
<dbReference type="PATRIC" id="fig|42253.5.peg.4711"/>
<feature type="transmembrane region" description="Helical" evidence="6">
    <location>
        <begin position="345"/>
        <end position="364"/>
    </location>
</feature>
<dbReference type="InterPro" id="IPR007016">
    <property type="entry name" value="O-antigen_ligase-rel_domated"/>
</dbReference>
<name>A0A0K2GJL7_NITMO</name>
<evidence type="ECO:0000256" key="1">
    <source>
        <dbReference type="ARBA" id="ARBA00004141"/>
    </source>
</evidence>
<dbReference type="GO" id="GO:0016020">
    <property type="term" value="C:membrane"/>
    <property type="evidence" value="ECO:0007669"/>
    <property type="project" value="UniProtKB-SubCell"/>
</dbReference>
<evidence type="ECO:0000259" key="7">
    <source>
        <dbReference type="Pfam" id="PF04932"/>
    </source>
</evidence>
<dbReference type="KEGG" id="nmv:NITMOv2_4780"/>
<keyword evidence="9" id="KW-1185">Reference proteome</keyword>
<dbReference type="Pfam" id="PF04932">
    <property type="entry name" value="Wzy_C"/>
    <property type="match status" value="1"/>
</dbReference>
<evidence type="ECO:0000256" key="4">
    <source>
        <dbReference type="ARBA" id="ARBA00023136"/>
    </source>
</evidence>
<evidence type="ECO:0000256" key="6">
    <source>
        <dbReference type="SAM" id="Phobius"/>
    </source>
</evidence>
<feature type="transmembrane region" description="Helical" evidence="6">
    <location>
        <begin position="376"/>
        <end position="393"/>
    </location>
</feature>
<dbReference type="PANTHER" id="PTHR37422:SF23">
    <property type="entry name" value="TEICHURONIC ACID BIOSYNTHESIS PROTEIN TUAE"/>
    <property type="match status" value="1"/>
</dbReference>
<feature type="transmembrane region" description="Helical" evidence="6">
    <location>
        <begin position="203"/>
        <end position="233"/>
    </location>
</feature>
<proteinExistence type="predicted"/>
<dbReference type="PANTHER" id="PTHR37422">
    <property type="entry name" value="TEICHURONIC ACID BIOSYNTHESIS PROTEIN TUAE"/>
    <property type="match status" value="1"/>
</dbReference>
<keyword evidence="3 6" id="KW-1133">Transmembrane helix</keyword>
<feature type="transmembrane region" description="Helical" evidence="6">
    <location>
        <begin position="55"/>
        <end position="74"/>
    </location>
</feature>
<comment type="subcellular location">
    <subcellularLocation>
        <location evidence="1">Membrane</location>
        <topology evidence="1">Multi-pass membrane protein</topology>
    </subcellularLocation>
</comment>